<dbReference type="InterPro" id="IPR043128">
    <property type="entry name" value="Rev_trsase/Diguanyl_cyclase"/>
</dbReference>
<evidence type="ECO:0000256" key="13">
    <source>
        <dbReference type="ARBA" id="ARBA00022932"/>
    </source>
</evidence>
<dbReference type="CDD" id="cd09274">
    <property type="entry name" value="RNase_HI_RT_Ty3"/>
    <property type="match status" value="1"/>
</dbReference>
<dbReference type="InterPro" id="IPR043502">
    <property type="entry name" value="DNA/RNA_pol_sf"/>
</dbReference>
<feature type="domain" description="Reverse transcriptase" evidence="17">
    <location>
        <begin position="190"/>
        <end position="369"/>
    </location>
</feature>
<dbReference type="InterPro" id="IPR012337">
    <property type="entry name" value="RNaseH-like_sf"/>
</dbReference>
<evidence type="ECO:0000256" key="9">
    <source>
        <dbReference type="ARBA" id="ARBA00022801"/>
    </source>
</evidence>
<dbReference type="Pfam" id="PF00078">
    <property type="entry name" value="RVT_1"/>
    <property type="match status" value="1"/>
</dbReference>
<dbReference type="Gene3D" id="3.30.420.10">
    <property type="entry name" value="Ribonuclease H-like superfamily/Ribonuclease H"/>
    <property type="match status" value="1"/>
</dbReference>
<dbReference type="CDD" id="cd00303">
    <property type="entry name" value="retropepsin_like"/>
    <property type="match status" value="1"/>
</dbReference>
<sequence length="1130" mass="129956">MLGGEVAPLHYVLLVSTPLGKTVQCESYYPACKVQVGNFILSADLIILGMKDFDVILGMDWLSTYRAVMDCFHKTVRLQVLEGSVEIVGERKCRITSVISALRAHRMIRSGCEGYLAFITEDKLSEAVEDIPVVCEFPDVFPEEIPGLPPVREIDFTIELVPGTAPISKAPYRMAPTELRELKVQLQDLLDRGFVRPSVSPWGAPVLFVKKKDGSMRMCIDYRQLNQVTIKNKYPLPRIDELFDQLQGAQHFSKIDLRSGYHQLRVRDQDVQKTAFRTRYGHYEFLVMPFGLTNAPSVFMALMNKIFAPCLDQFTVVFIDDVLVYSKSRDDHAEHLRASLQILRENQLYAKLSKCEFWLEQVSFLGHIISKEGYYRRFVKGFSSIAAPLTKLTRKDVPFVWSEQCEANFQELKTRLTTAPILTLPSGTGGFVIFTDASGVGLGCVLMQEGKVVAYGSRQLKEHEKRYATHDLELAAVVMALKMWRHYLYGEKFEVHSDHRSLQYLFGQKDLNMRQTRWMEYIKDYDFPIKYHPGKANVVADALSRKTATTGCLQTEWALTELFKDLDVEFQPQTEKVMIANMHIWEPEILDRIKNSQKEDPELVRLIDNIADRPEFRLVEGVLYCQDRLCVPDVHDLRNEIMVEAHHSRYAIHPGSTKMYQNLKSFYWWNNMKKEIAGFVSRCLVCQQVKVEHQKPPGLLQPLKTPEWKWDHITMDFVAGLPPTKDHDSIWVIVDRLTKSAHFIPMKMRGSMDVLAHKYIDNIVRLHGIPKSIVSDRDMRFVGRFWVSLQATLGTTLNFSTAYHPQTDGQTERTNQTMEDMLRACALDFGKDWEKSLPLCEFAYNNSYHSSIGMAPFEALYGRKCKTPICWEEIGVRSFHGPSIISDTSEKVKQIIDRLKIARNRQKSYADLKRRDLEFKVGDKVFLKVSPTRGTMRFGQKGKLARRFIGPFEIDMRVGEVAYRLILPAELSGVHRVFHVSMLRKYVSDPTHVVHHEPLDVQPDTTFVERPKEIIDTKEHVLRTRTIHWVKVQWEHHSPGEATWELRDQIKEKYPELLPERATNQVGPATSIITIISAWTPRASLLQFQATTPSTHPFGTEPFYLEEETTEEIQADQSDDLLDFSTDGVV</sequence>
<dbReference type="InterPro" id="IPR056924">
    <property type="entry name" value="SH3_Tf2-1"/>
</dbReference>
<dbReference type="PROSITE" id="PS50994">
    <property type="entry name" value="INTEGRASE"/>
    <property type="match status" value="1"/>
</dbReference>
<name>A0A3S3QJX3_9MAGN</name>
<keyword evidence="4" id="KW-0548">Nucleotidyltransferase</keyword>
<keyword evidence="8" id="KW-0255">Endonuclease</keyword>
<evidence type="ECO:0000256" key="15">
    <source>
        <dbReference type="ARBA" id="ARBA00023172"/>
    </source>
</evidence>
<gene>
    <name evidence="19" type="ORF">CKAN_01516700</name>
</gene>
<dbReference type="SUPFAM" id="SSF53098">
    <property type="entry name" value="Ribonuclease H-like"/>
    <property type="match status" value="1"/>
</dbReference>
<evidence type="ECO:0000256" key="12">
    <source>
        <dbReference type="ARBA" id="ARBA00022918"/>
    </source>
</evidence>
<keyword evidence="6" id="KW-0479">Metal-binding</keyword>
<keyword evidence="7" id="KW-0064">Aspartyl protease</keyword>
<evidence type="ECO:0000256" key="2">
    <source>
        <dbReference type="ARBA" id="ARBA00022670"/>
    </source>
</evidence>
<comment type="caution">
    <text evidence="19">The sequence shown here is derived from an EMBL/GenBank/DDBJ whole genome shotgun (WGS) entry which is preliminary data.</text>
</comment>
<reference evidence="19 20" key="1">
    <citation type="journal article" date="2019" name="Nat. Plants">
        <title>Stout camphor tree genome fills gaps in understanding of flowering plant genome evolution.</title>
        <authorList>
            <person name="Chaw S.M."/>
            <person name="Liu Y.C."/>
            <person name="Wu Y.W."/>
            <person name="Wang H.Y."/>
            <person name="Lin C.I."/>
            <person name="Wu C.S."/>
            <person name="Ke H.M."/>
            <person name="Chang L.Y."/>
            <person name="Hsu C.Y."/>
            <person name="Yang H.T."/>
            <person name="Sudianto E."/>
            <person name="Hsu M.H."/>
            <person name="Wu K.P."/>
            <person name="Wang L.N."/>
            <person name="Leebens-Mack J.H."/>
            <person name="Tsai I.J."/>
        </authorList>
    </citation>
    <scope>NUCLEOTIDE SEQUENCE [LARGE SCALE GENOMIC DNA]</scope>
    <source>
        <strain evidence="20">cv. Chaw 1501</strain>
        <tissue evidence="19">Young leaves</tissue>
    </source>
</reference>
<dbReference type="EC" id="2.7.7.49" evidence="1"/>
<accession>A0A3S3QJX3</accession>
<dbReference type="AlphaFoldDB" id="A0A3S3QJX3"/>
<dbReference type="Gene3D" id="2.40.70.10">
    <property type="entry name" value="Acid Proteases"/>
    <property type="match status" value="1"/>
</dbReference>
<dbReference type="Pfam" id="PF17921">
    <property type="entry name" value="Integrase_H2C2"/>
    <property type="match status" value="1"/>
</dbReference>
<evidence type="ECO:0000313" key="20">
    <source>
        <dbReference type="Proteomes" id="UP000283530"/>
    </source>
</evidence>
<evidence type="ECO:0000256" key="3">
    <source>
        <dbReference type="ARBA" id="ARBA00022679"/>
    </source>
</evidence>
<dbReference type="FunFam" id="3.30.70.270:FF:000020">
    <property type="entry name" value="Transposon Tf2-6 polyprotein-like Protein"/>
    <property type="match status" value="1"/>
</dbReference>
<dbReference type="GO" id="GO:0006508">
    <property type="term" value="P:proteolysis"/>
    <property type="evidence" value="ECO:0007669"/>
    <property type="project" value="UniProtKB-KW"/>
</dbReference>
<keyword evidence="20" id="KW-1185">Reference proteome</keyword>
<evidence type="ECO:0000256" key="6">
    <source>
        <dbReference type="ARBA" id="ARBA00022723"/>
    </source>
</evidence>
<dbReference type="Gene3D" id="3.10.10.10">
    <property type="entry name" value="HIV Type 1 Reverse Transcriptase, subunit A, domain 1"/>
    <property type="match status" value="1"/>
</dbReference>
<dbReference type="Pfam" id="PF24626">
    <property type="entry name" value="SH3_Tf2-1"/>
    <property type="match status" value="1"/>
</dbReference>
<feature type="domain" description="Integrase catalytic" evidence="18">
    <location>
        <begin position="702"/>
        <end position="864"/>
    </location>
</feature>
<evidence type="ECO:0000256" key="4">
    <source>
        <dbReference type="ARBA" id="ARBA00022695"/>
    </source>
</evidence>
<dbReference type="EMBL" id="QPKB01000006">
    <property type="protein sequence ID" value="RWR86277.1"/>
    <property type="molecule type" value="Genomic_DNA"/>
</dbReference>
<dbReference type="PANTHER" id="PTHR37984:SF5">
    <property type="entry name" value="PROTEIN NYNRIN-LIKE"/>
    <property type="match status" value="1"/>
</dbReference>
<dbReference type="GO" id="GO:0006310">
    <property type="term" value="P:DNA recombination"/>
    <property type="evidence" value="ECO:0007669"/>
    <property type="project" value="UniProtKB-KW"/>
</dbReference>
<dbReference type="InterPro" id="IPR001584">
    <property type="entry name" value="Integrase_cat-core"/>
</dbReference>
<dbReference type="PANTHER" id="PTHR37984">
    <property type="entry name" value="PROTEIN CBG26694"/>
    <property type="match status" value="1"/>
</dbReference>
<dbReference type="GO" id="GO:0015074">
    <property type="term" value="P:DNA integration"/>
    <property type="evidence" value="ECO:0007669"/>
    <property type="project" value="UniProtKB-KW"/>
</dbReference>
<evidence type="ECO:0000256" key="1">
    <source>
        <dbReference type="ARBA" id="ARBA00012493"/>
    </source>
</evidence>
<keyword evidence="15" id="KW-0233">DNA recombination</keyword>
<evidence type="ECO:0000256" key="8">
    <source>
        <dbReference type="ARBA" id="ARBA00022759"/>
    </source>
</evidence>
<dbReference type="InterPro" id="IPR041373">
    <property type="entry name" value="RT_RNaseH"/>
</dbReference>
<keyword evidence="11" id="KW-0229">DNA integration</keyword>
<proteinExistence type="predicted"/>
<evidence type="ECO:0000256" key="10">
    <source>
        <dbReference type="ARBA" id="ARBA00022842"/>
    </source>
</evidence>
<evidence type="ECO:0000259" key="17">
    <source>
        <dbReference type="PROSITE" id="PS50878"/>
    </source>
</evidence>
<dbReference type="InterPro" id="IPR041588">
    <property type="entry name" value="Integrase_H2C2"/>
</dbReference>
<keyword evidence="3" id="KW-0808">Transferase</keyword>
<keyword evidence="10" id="KW-0460">Magnesium</keyword>
<dbReference type="GO" id="GO:0004519">
    <property type="term" value="F:endonuclease activity"/>
    <property type="evidence" value="ECO:0007669"/>
    <property type="project" value="UniProtKB-KW"/>
</dbReference>
<organism evidence="19 20">
    <name type="scientific">Cinnamomum micranthum f. kanehirae</name>
    <dbReference type="NCBI Taxonomy" id="337451"/>
    <lineage>
        <taxon>Eukaryota</taxon>
        <taxon>Viridiplantae</taxon>
        <taxon>Streptophyta</taxon>
        <taxon>Embryophyta</taxon>
        <taxon>Tracheophyta</taxon>
        <taxon>Spermatophyta</taxon>
        <taxon>Magnoliopsida</taxon>
        <taxon>Magnoliidae</taxon>
        <taxon>Laurales</taxon>
        <taxon>Lauraceae</taxon>
        <taxon>Cinnamomum</taxon>
    </lineage>
</organism>
<dbReference type="Gene3D" id="3.30.70.270">
    <property type="match status" value="1"/>
</dbReference>
<dbReference type="InterPro" id="IPR000477">
    <property type="entry name" value="RT_dom"/>
</dbReference>
<dbReference type="InterPro" id="IPR050951">
    <property type="entry name" value="Retrovirus_Pol_polyprotein"/>
</dbReference>
<evidence type="ECO:0000256" key="16">
    <source>
        <dbReference type="SAM" id="MobiDB-lite"/>
    </source>
</evidence>
<keyword evidence="2" id="KW-0645">Protease</keyword>
<keyword evidence="13" id="KW-0239">DNA-directed DNA polymerase</keyword>
<dbReference type="STRING" id="337451.A0A3S3QJX3"/>
<dbReference type="InterPro" id="IPR016197">
    <property type="entry name" value="Chromo-like_dom_sf"/>
</dbReference>
<dbReference type="Pfam" id="PF08284">
    <property type="entry name" value="RVP_2"/>
    <property type="match status" value="1"/>
</dbReference>
<dbReference type="Gene3D" id="3.10.20.370">
    <property type="match status" value="1"/>
</dbReference>
<keyword evidence="14" id="KW-0238">DNA-binding</keyword>
<dbReference type="GO" id="GO:0004190">
    <property type="term" value="F:aspartic-type endopeptidase activity"/>
    <property type="evidence" value="ECO:0007669"/>
    <property type="project" value="UniProtKB-KW"/>
</dbReference>
<dbReference type="FunFam" id="3.10.10.10:FF:000007">
    <property type="entry name" value="Retrovirus-related Pol polyprotein from transposon 17.6-like Protein"/>
    <property type="match status" value="1"/>
</dbReference>
<evidence type="ECO:0000256" key="7">
    <source>
        <dbReference type="ARBA" id="ARBA00022750"/>
    </source>
</evidence>
<dbReference type="Gene3D" id="1.10.340.70">
    <property type="match status" value="1"/>
</dbReference>
<dbReference type="FunFam" id="3.10.20.370:FF:000001">
    <property type="entry name" value="Retrovirus-related Pol polyprotein from transposon 17.6-like protein"/>
    <property type="match status" value="1"/>
</dbReference>
<dbReference type="InterPro" id="IPR036397">
    <property type="entry name" value="RNaseH_sf"/>
</dbReference>
<dbReference type="GO" id="GO:0003887">
    <property type="term" value="F:DNA-directed DNA polymerase activity"/>
    <property type="evidence" value="ECO:0007669"/>
    <property type="project" value="UniProtKB-KW"/>
</dbReference>
<dbReference type="GO" id="GO:0003964">
    <property type="term" value="F:RNA-directed DNA polymerase activity"/>
    <property type="evidence" value="ECO:0007669"/>
    <property type="project" value="UniProtKB-KW"/>
</dbReference>
<evidence type="ECO:0000313" key="19">
    <source>
        <dbReference type="EMBL" id="RWR86277.1"/>
    </source>
</evidence>
<protein>
    <recommendedName>
        <fullName evidence="1">RNA-directed DNA polymerase</fullName>
        <ecNumber evidence="1">2.7.7.49</ecNumber>
    </recommendedName>
</protein>
<dbReference type="Pfam" id="PF17917">
    <property type="entry name" value="RT_RNaseH"/>
    <property type="match status" value="1"/>
</dbReference>
<dbReference type="GO" id="GO:0046872">
    <property type="term" value="F:metal ion binding"/>
    <property type="evidence" value="ECO:0007669"/>
    <property type="project" value="UniProtKB-KW"/>
</dbReference>
<evidence type="ECO:0000256" key="11">
    <source>
        <dbReference type="ARBA" id="ARBA00022908"/>
    </source>
</evidence>
<dbReference type="InterPro" id="IPR021109">
    <property type="entry name" value="Peptidase_aspartic_dom_sf"/>
</dbReference>
<evidence type="ECO:0000259" key="18">
    <source>
        <dbReference type="PROSITE" id="PS50994"/>
    </source>
</evidence>
<keyword evidence="5" id="KW-0540">Nuclease</keyword>
<dbReference type="SUPFAM" id="SSF56672">
    <property type="entry name" value="DNA/RNA polymerases"/>
    <property type="match status" value="1"/>
</dbReference>
<keyword evidence="9" id="KW-0378">Hydrolase</keyword>
<dbReference type="OrthoDB" id="2013610at2759"/>
<dbReference type="GO" id="GO:0003677">
    <property type="term" value="F:DNA binding"/>
    <property type="evidence" value="ECO:0007669"/>
    <property type="project" value="UniProtKB-KW"/>
</dbReference>
<dbReference type="SUPFAM" id="SSF54160">
    <property type="entry name" value="Chromo domain-like"/>
    <property type="match status" value="1"/>
</dbReference>
<dbReference type="Proteomes" id="UP000283530">
    <property type="component" value="Unassembled WGS sequence"/>
</dbReference>
<evidence type="ECO:0000256" key="5">
    <source>
        <dbReference type="ARBA" id="ARBA00022722"/>
    </source>
</evidence>
<dbReference type="PROSITE" id="PS50878">
    <property type="entry name" value="RT_POL"/>
    <property type="match status" value="1"/>
</dbReference>
<feature type="compositionally biased region" description="Acidic residues" evidence="16">
    <location>
        <begin position="1111"/>
        <end position="1122"/>
    </location>
</feature>
<keyword evidence="12" id="KW-0695">RNA-directed DNA polymerase</keyword>
<feature type="region of interest" description="Disordered" evidence="16">
    <location>
        <begin position="1111"/>
        <end position="1130"/>
    </location>
</feature>
<evidence type="ECO:0000256" key="14">
    <source>
        <dbReference type="ARBA" id="ARBA00023125"/>
    </source>
</evidence>
<dbReference type="CDD" id="cd01647">
    <property type="entry name" value="RT_LTR"/>
    <property type="match status" value="1"/>
</dbReference>